<dbReference type="InterPro" id="IPR009045">
    <property type="entry name" value="Zn_M74/Hedgehog-like"/>
</dbReference>
<name>A0A6I0FB97_9FIRM</name>
<evidence type="ECO:0000313" key="3">
    <source>
        <dbReference type="EMBL" id="KAB3536043.1"/>
    </source>
</evidence>
<dbReference type="GO" id="GO:0008233">
    <property type="term" value="F:peptidase activity"/>
    <property type="evidence" value="ECO:0007669"/>
    <property type="project" value="InterPro"/>
</dbReference>
<gene>
    <name evidence="3" type="ORF">F8154_04600</name>
</gene>
<feature type="domain" description="D-alanyl-D-alanine carboxypeptidase-like core" evidence="2">
    <location>
        <begin position="152"/>
        <end position="281"/>
    </location>
</feature>
<dbReference type="Proteomes" id="UP000432715">
    <property type="component" value="Unassembled WGS sequence"/>
</dbReference>
<dbReference type="Gene3D" id="3.30.1380.10">
    <property type="match status" value="1"/>
</dbReference>
<dbReference type="InterPro" id="IPR058193">
    <property type="entry name" value="VanY/YodJ_core_dom"/>
</dbReference>
<feature type="region of interest" description="Disordered" evidence="1">
    <location>
        <begin position="32"/>
        <end position="89"/>
    </location>
</feature>
<dbReference type="AlphaFoldDB" id="A0A6I0FB97"/>
<dbReference type="OrthoDB" id="9792074at2"/>
<sequence length="308" mass="35083">MKKGTIAFLTILLVVMVFGLVRMNFKEPVEAEGFEEVTEEQTEANQEATEEAEETAAIEEAEENQEAEADQAEEVEIDEAETNGEESVEAVADNNQEVEENHKEEENIVNVEDPEDILVLVNKERQLPSDYVPSDLVIPNVSFSFSEDLPKKYMRKVAAEALEELFDEAEKDAIELFAVSGYRSYSRQKSIFEANVRRKGEKEANKTSAFPGQSEHQTGLAMDVSSRSVALRLTEELGNVKEGIWLKENAHRFGFIIRYPKGKETTTGYTYEPWHLRYVGKEEAEAIYSSDITLEEYLGFEYSRRDIY</sequence>
<dbReference type="PANTHER" id="PTHR34385">
    <property type="entry name" value="D-ALANYL-D-ALANINE CARBOXYPEPTIDASE"/>
    <property type="match status" value="1"/>
</dbReference>
<dbReference type="RefSeq" id="WP_151860422.1">
    <property type="nucleotide sequence ID" value="NZ_WBZC01000013.1"/>
</dbReference>
<evidence type="ECO:0000256" key="1">
    <source>
        <dbReference type="SAM" id="MobiDB-lite"/>
    </source>
</evidence>
<dbReference type="InterPro" id="IPR003709">
    <property type="entry name" value="VanY-like_core_dom"/>
</dbReference>
<dbReference type="EMBL" id="WBZC01000013">
    <property type="protein sequence ID" value="KAB3536043.1"/>
    <property type="molecule type" value="Genomic_DNA"/>
</dbReference>
<evidence type="ECO:0000259" key="2">
    <source>
        <dbReference type="Pfam" id="PF02557"/>
    </source>
</evidence>
<protein>
    <submittedName>
        <fullName evidence="3">M15 family metallopeptidase</fullName>
    </submittedName>
</protein>
<feature type="compositionally biased region" description="Acidic residues" evidence="1">
    <location>
        <begin position="32"/>
        <end position="88"/>
    </location>
</feature>
<dbReference type="Pfam" id="PF02557">
    <property type="entry name" value="VanY"/>
    <property type="match status" value="1"/>
</dbReference>
<organism evidence="3 4">
    <name type="scientific">Alkaliphilus pronyensis</name>
    <dbReference type="NCBI Taxonomy" id="1482732"/>
    <lineage>
        <taxon>Bacteria</taxon>
        <taxon>Bacillati</taxon>
        <taxon>Bacillota</taxon>
        <taxon>Clostridia</taxon>
        <taxon>Peptostreptococcales</taxon>
        <taxon>Natronincolaceae</taxon>
        <taxon>Alkaliphilus</taxon>
    </lineage>
</organism>
<dbReference type="InterPro" id="IPR052179">
    <property type="entry name" value="DD-CPase-like"/>
</dbReference>
<comment type="caution">
    <text evidence="3">The sequence shown here is derived from an EMBL/GenBank/DDBJ whole genome shotgun (WGS) entry which is preliminary data.</text>
</comment>
<dbReference type="PANTHER" id="PTHR34385:SF1">
    <property type="entry name" value="PEPTIDOGLYCAN L-ALANYL-D-GLUTAMATE ENDOPEPTIDASE CWLK"/>
    <property type="match status" value="1"/>
</dbReference>
<evidence type="ECO:0000313" key="4">
    <source>
        <dbReference type="Proteomes" id="UP000432715"/>
    </source>
</evidence>
<keyword evidence="4" id="KW-1185">Reference proteome</keyword>
<accession>A0A6I0FB97</accession>
<reference evidence="3 4" key="1">
    <citation type="submission" date="2019-10" db="EMBL/GenBank/DDBJ databases">
        <title>Alkaliphilus serpentinus sp. nov. and Alkaliphilus pronyensis sp. nov., two novel anaerobic alkaliphilic species isolated from the serpentinized-hosted hydrothermal field of the Prony Bay (New Caledonia).</title>
        <authorList>
            <person name="Postec A."/>
        </authorList>
    </citation>
    <scope>NUCLEOTIDE SEQUENCE [LARGE SCALE GENOMIC DNA]</scope>
    <source>
        <strain evidence="3 4">LacV</strain>
    </source>
</reference>
<dbReference type="GO" id="GO:0006508">
    <property type="term" value="P:proteolysis"/>
    <property type="evidence" value="ECO:0007669"/>
    <property type="project" value="InterPro"/>
</dbReference>
<proteinExistence type="predicted"/>
<dbReference type="SUPFAM" id="SSF55166">
    <property type="entry name" value="Hedgehog/DD-peptidase"/>
    <property type="match status" value="1"/>
</dbReference>
<dbReference type="CDD" id="cd14852">
    <property type="entry name" value="LD-carboxypeptidase"/>
    <property type="match status" value="1"/>
</dbReference>